<organism evidence="1">
    <name type="scientific">marine metagenome</name>
    <dbReference type="NCBI Taxonomy" id="408172"/>
    <lineage>
        <taxon>unclassified sequences</taxon>
        <taxon>metagenomes</taxon>
        <taxon>ecological metagenomes</taxon>
    </lineage>
</organism>
<name>A0A382KVH4_9ZZZZ</name>
<evidence type="ECO:0000313" key="1">
    <source>
        <dbReference type="EMBL" id="SVC28794.1"/>
    </source>
</evidence>
<dbReference type="EMBL" id="UINC01083261">
    <property type="protein sequence ID" value="SVC28794.1"/>
    <property type="molecule type" value="Genomic_DNA"/>
</dbReference>
<proteinExistence type="predicted"/>
<accession>A0A382KVH4</accession>
<gene>
    <name evidence="1" type="ORF">METZ01_LOCUS281648</name>
</gene>
<feature type="non-terminal residue" evidence="1">
    <location>
        <position position="30"/>
    </location>
</feature>
<reference evidence="1" key="1">
    <citation type="submission" date="2018-05" db="EMBL/GenBank/DDBJ databases">
        <authorList>
            <person name="Lanie J.A."/>
            <person name="Ng W.-L."/>
            <person name="Kazmierczak K.M."/>
            <person name="Andrzejewski T.M."/>
            <person name="Davidsen T.M."/>
            <person name="Wayne K.J."/>
            <person name="Tettelin H."/>
            <person name="Glass J.I."/>
            <person name="Rusch D."/>
            <person name="Podicherti R."/>
            <person name="Tsui H.-C.T."/>
            <person name="Winkler M.E."/>
        </authorList>
    </citation>
    <scope>NUCLEOTIDE SEQUENCE</scope>
</reference>
<dbReference type="AlphaFoldDB" id="A0A382KVH4"/>
<protein>
    <submittedName>
        <fullName evidence="1">Uncharacterized protein</fullName>
    </submittedName>
</protein>
<sequence length="30" mass="3314">MEFASLRTVDALSASFFSIVAGFRAEFLET</sequence>